<sequence length="110" mass="12579">MDDKTGYQKFLKELNTSSCGMDVISKYLRTGLFDSSKRTYQKKDSVDVASACLRTENLPFNCDDSNPFSDMTSQSFVDKRASFQKVTNYNDSTYDDTKNPFNVSMNPFDE</sequence>
<reference evidence="2 3" key="1">
    <citation type="submission" date="2013-11" db="EMBL/GenBank/DDBJ databases">
        <title>Draft genome of the bovine lungworm Dictyocaulus viviparus.</title>
        <authorList>
            <person name="Mitreva M."/>
        </authorList>
    </citation>
    <scope>NUCLEOTIDE SEQUENCE [LARGE SCALE GENOMIC DNA]</scope>
    <source>
        <strain evidence="2 3">HannoverDv2000</strain>
    </source>
</reference>
<dbReference type="STRING" id="29172.A0A0D8XFR2"/>
<dbReference type="EMBL" id="KN716883">
    <property type="protein sequence ID" value="KJH41191.1"/>
    <property type="molecule type" value="Genomic_DNA"/>
</dbReference>
<feature type="compositionally biased region" description="Polar residues" evidence="1">
    <location>
        <begin position="99"/>
        <end position="110"/>
    </location>
</feature>
<organism evidence="2 3">
    <name type="scientific">Dictyocaulus viviparus</name>
    <name type="common">Bovine lungworm</name>
    <dbReference type="NCBI Taxonomy" id="29172"/>
    <lineage>
        <taxon>Eukaryota</taxon>
        <taxon>Metazoa</taxon>
        <taxon>Ecdysozoa</taxon>
        <taxon>Nematoda</taxon>
        <taxon>Chromadorea</taxon>
        <taxon>Rhabditida</taxon>
        <taxon>Rhabditina</taxon>
        <taxon>Rhabditomorpha</taxon>
        <taxon>Strongyloidea</taxon>
        <taxon>Metastrongylidae</taxon>
        <taxon>Dictyocaulus</taxon>
    </lineage>
</organism>
<evidence type="ECO:0000313" key="2">
    <source>
        <dbReference type="EMBL" id="KJH41191.1"/>
    </source>
</evidence>
<keyword evidence="3" id="KW-1185">Reference proteome</keyword>
<accession>A0A0D8XFR2</accession>
<reference evidence="3" key="2">
    <citation type="journal article" date="2016" name="Sci. Rep.">
        <title>Dictyocaulus viviparus genome, variome and transcriptome elucidate lungworm biology and support future intervention.</title>
        <authorList>
            <person name="McNulty S.N."/>
            <person name="Strube C."/>
            <person name="Rosa B.A."/>
            <person name="Martin J.C."/>
            <person name="Tyagi R."/>
            <person name="Choi Y.J."/>
            <person name="Wang Q."/>
            <person name="Hallsworth Pepin K."/>
            <person name="Zhang X."/>
            <person name="Ozersky P."/>
            <person name="Wilson R.K."/>
            <person name="Sternberg P.W."/>
            <person name="Gasser R.B."/>
            <person name="Mitreva M."/>
        </authorList>
    </citation>
    <scope>NUCLEOTIDE SEQUENCE [LARGE SCALE GENOMIC DNA]</scope>
    <source>
        <strain evidence="3">HannoverDv2000</strain>
    </source>
</reference>
<gene>
    <name evidence="2" type="ORF">DICVIV_12839</name>
</gene>
<name>A0A0D8XFR2_DICVI</name>
<feature type="region of interest" description="Disordered" evidence="1">
    <location>
        <begin position="91"/>
        <end position="110"/>
    </location>
</feature>
<proteinExistence type="predicted"/>
<evidence type="ECO:0000313" key="3">
    <source>
        <dbReference type="Proteomes" id="UP000053766"/>
    </source>
</evidence>
<dbReference type="Proteomes" id="UP000053766">
    <property type="component" value="Unassembled WGS sequence"/>
</dbReference>
<dbReference type="OrthoDB" id="5866386at2759"/>
<evidence type="ECO:0000256" key="1">
    <source>
        <dbReference type="SAM" id="MobiDB-lite"/>
    </source>
</evidence>
<dbReference type="AlphaFoldDB" id="A0A0D8XFR2"/>
<protein>
    <submittedName>
        <fullName evidence="2">Uncharacterized protein</fullName>
    </submittedName>
</protein>